<evidence type="ECO:0000313" key="1">
    <source>
        <dbReference type="EMBL" id="EHL30796.1"/>
    </source>
</evidence>
<reference evidence="1 2" key="1">
    <citation type="journal article" date="2011" name="BMC Genomics">
        <title>Insight into cross-talk between intra-amoebal pathogens.</title>
        <authorList>
            <person name="Gimenez G."/>
            <person name="Bertelli C."/>
            <person name="Moliner C."/>
            <person name="Robert C."/>
            <person name="Raoult D."/>
            <person name="Fournier P.E."/>
            <person name="Greub G."/>
        </authorList>
    </citation>
    <scope>NUCLEOTIDE SEQUENCE [LARGE SCALE GENOMIC DNA]</scope>
    <source>
        <strain evidence="1 2">LLAP12</strain>
    </source>
</reference>
<dbReference type="Proteomes" id="UP000002770">
    <property type="component" value="Unassembled WGS sequence"/>
</dbReference>
<dbReference type="AlphaFoldDB" id="G9EPM3"/>
<gene>
    <name evidence="1" type="ORF">LDG_7225</name>
</gene>
<name>G9EPM3_9GAMM</name>
<sequence length="366" mass="41652">MPILFKLSKVTISVKDSSEAKKLILLVDNPKTSKLDYSIDKIVHIDTGESLFLGSSDTRYFYTASTGTSSCLQSYFYNANNERCLIHFNADFSVNWAEIFHNFSNKKINFCLIGATAIPGQLKSARNIDCFFDSLFNYVNNHDIELTLTHQQVLSHNKNDLMRLFSPATPIAKLANIAFDAEGNVYDVTAIRMSLMDFPLAQNLRNTRKHEGEHRAWLSRQLHYEQETPKPEILIIKSSSNFSDVAQNTVFHKLVIDFVAHLAKTNTIRTYCEYMTRMLYKVNSPSDKPDAAQYFASLESFFSSILVFAQDVLKEIQVMLAQHPEGPFNPVVFSYKQDYSNQMASLMDAMPFNEVSAKQQNPPTLL</sequence>
<dbReference type="EMBL" id="JH413824">
    <property type="protein sequence ID" value="EHL30796.1"/>
    <property type="molecule type" value="Genomic_DNA"/>
</dbReference>
<dbReference type="RefSeq" id="WP_006871142.1">
    <property type="nucleotide sequence ID" value="NZ_JH413824.1"/>
</dbReference>
<dbReference type="HOGENOM" id="CLU_756039_0_0_6"/>
<organism evidence="1 2">
    <name type="scientific">Legionella drancourtii LLAP12</name>
    <dbReference type="NCBI Taxonomy" id="658187"/>
    <lineage>
        <taxon>Bacteria</taxon>
        <taxon>Pseudomonadati</taxon>
        <taxon>Pseudomonadota</taxon>
        <taxon>Gammaproteobacteria</taxon>
        <taxon>Legionellales</taxon>
        <taxon>Legionellaceae</taxon>
        <taxon>Legionella</taxon>
    </lineage>
</organism>
<accession>G9EPM3</accession>
<evidence type="ECO:0000313" key="2">
    <source>
        <dbReference type="Proteomes" id="UP000002770"/>
    </source>
</evidence>
<keyword evidence="2" id="KW-1185">Reference proteome</keyword>
<protein>
    <submittedName>
        <fullName evidence="1">Uncharacterized protein</fullName>
    </submittedName>
</protein>
<dbReference type="InParanoid" id="G9EPM3"/>
<proteinExistence type="predicted"/>